<feature type="transmembrane region" description="Helical" evidence="6">
    <location>
        <begin position="263"/>
        <end position="286"/>
    </location>
</feature>
<dbReference type="Pfam" id="PF01594">
    <property type="entry name" value="AI-2E_transport"/>
    <property type="match status" value="1"/>
</dbReference>
<evidence type="ECO:0000313" key="7">
    <source>
        <dbReference type="EMBL" id="CBG39384.1"/>
    </source>
</evidence>
<comment type="subcellular location">
    <subcellularLocation>
        <location evidence="1">Membrane</location>
        <topology evidence="1">Multi-pass membrane protein</topology>
    </subcellularLocation>
</comment>
<evidence type="ECO:0000256" key="3">
    <source>
        <dbReference type="ARBA" id="ARBA00022692"/>
    </source>
</evidence>
<feature type="transmembrane region" description="Helical" evidence="6">
    <location>
        <begin position="306"/>
        <end position="339"/>
    </location>
</feature>
<name>D3UFW3_HELM1</name>
<sequence length="345" mass="39198">MTNSKSLILIILFACITLSTLYLYRFFLVDALIAGLICIATFGLKERLYNILRSNLLATLSIEIFLMLFFVLPLVFLIQQSIMFFSALKAQDILYYFQSSREGIKEILSNFPMITAHIQTLLQNLSAQKIAELSLSVSSYIGSESLHFFMDLGFILLFLFLFFYHGRSIYLGILRALPLNIKQGHHIFEEVSSVLKIVLLTSLVNMILQGLAFGIFLSFFHYKHALILGICYGIASLVPVVGGALVWIPVAGFEIFLGHFQHAIIISLYALIFIAFVIDNVIKPIIITFFNHKLLSKPLKINELIIFFAIFAGFSTFGFWGILLGPAITAFFIALWRLYQRRFKI</sequence>
<dbReference type="EMBL" id="FN555004">
    <property type="protein sequence ID" value="CBG39384.1"/>
    <property type="molecule type" value="Genomic_DNA"/>
</dbReference>
<organism evidence="7 8">
    <name type="scientific">Helicobacter mustelae (strain ATCC 43772 / CCUG 25715 / CIP 103759 / LMG 18044 / NCTC 12198 / R85-136P)</name>
    <name type="common">Campylobacter mustelae</name>
    <dbReference type="NCBI Taxonomy" id="679897"/>
    <lineage>
        <taxon>Bacteria</taxon>
        <taxon>Pseudomonadati</taxon>
        <taxon>Campylobacterota</taxon>
        <taxon>Epsilonproteobacteria</taxon>
        <taxon>Campylobacterales</taxon>
        <taxon>Helicobacteraceae</taxon>
        <taxon>Helicobacter</taxon>
    </lineage>
</organism>
<evidence type="ECO:0000256" key="2">
    <source>
        <dbReference type="ARBA" id="ARBA00009773"/>
    </source>
</evidence>
<dbReference type="RefSeq" id="WP_013022479.1">
    <property type="nucleotide sequence ID" value="NC_013949.1"/>
</dbReference>
<evidence type="ECO:0000256" key="4">
    <source>
        <dbReference type="ARBA" id="ARBA00022989"/>
    </source>
</evidence>
<feature type="transmembrane region" description="Helical" evidence="6">
    <location>
        <begin position="226"/>
        <end position="251"/>
    </location>
</feature>
<feature type="transmembrane region" description="Helical" evidence="6">
    <location>
        <begin position="31"/>
        <end position="49"/>
    </location>
</feature>
<evidence type="ECO:0000256" key="1">
    <source>
        <dbReference type="ARBA" id="ARBA00004141"/>
    </source>
</evidence>
<keyword evidence="3 6" id="KW-0812">Transmembrane</keyword>
<dbReference type="eggNOG" id="COG0628">
    <property type="taxonomic scope" value="Bacteria"/>
</dbReference>
<dbReference type="PANTHER" id="PTHR21716">
    <property type="entry name" value="TRANSMEMBRANE PROTEIN"/>
    <property type="match status" value="1"/>
</dbReference>
<evidence type="ECO:0000256" key="5">
    <source>
        <dbReference type="ARBA" id="ARBA00023136"/>
    </source>
</evidence>
<keyword evidence="5 6" id="KW-0472">Membrane</keyword>
<dbReference type="PANTHER" id="PTHR21716:SF4">
    <property type="entry name" value="TRANSMEMBRANE PROTEIN 245"/>
    <property type="match status" value="1"/>
</dbReference>
<evidence type="ECO:0000313" key="8">
    <source>
        <dbReference type="Proteomes" id="UP000001522"/>
    </source>
</evidence>
<feature type="transmembrane region" description="Helical" evidence="6">
    <location>
        <begin position="7"/>
        <end position="25"/>
    </location>
</feature>
<feature type="transmembrane region" description="Helical" evidence="6">
    <location>
        <begin position="194"/>
        <end position="220"/>
    </location>
</feature>
<evidence type="ECO:0000256" key="6">
    <source>
        <dbReference type="SAM" id="Phobius"/>
    </source>
</evidence>
<dbReference type="STRING" id="679897.HMU01220"/>
<dbReference type="Proteomes" id="UP000001522">
    <property type="component" value="Chromosome"/>
</dbReference>
<comment type="similarity">
    <text evidence="2">Belongs to the autoinducer-2 exporter (AI-2E) (TC 2.A.86) family.</text>
</comment>
<dbReference type="AlphaFoldDB" id="D3UFW3"/>
<dbReference type="KEGG" id="hms:HMU01220"/>
<dbReference type="HOGENOM" id="CLU_041771_4_0_7"/>
<proteinExistence type="inferred from homology"/>
<keyword evidence="4 6" id="KW-1133">Transmembrane helix</keyword>
<gene>
    <name evidence="7" type="primary">amaA</name>
    <name evidence="7" type="ordered locus">HMU01220</name>
</gene>
<keyword evidence="8" id="KW-1185">Reference proteome</keyword>
<reference evidence="7 8" key="1">
    <citation type="journal article" date="2010" name="BMC Genomics">
        <title>Comparative genomics and proteomics of Helicobacter mustelae, an ulcerogenic and carcinogenic gastric pathogen.</title>
        <authorList>
            <person name="O'Toole P.W."/>
            <person name="Snelling W.J."/>
            <person name="Canchaya C."/>
            <person name="Forde B.M."/>
            <person name="Hardie K.R."/>
            <person name="Josenhans C."/>
            <person name="Graham R.L.J."/>
            <person name="McMullan G."/>
            <person name="Parkhill J."/>
            <person name="Belda E."/>
            <person name="Bentley S.D."/>
        </authorList>
    </citation>
    <scope>NUCLEOTIDE SEQUENCE [LARGE SCALE GENOMIC DNA]</scope>
    <source>
        <strain evidence="8">ATCC 43772 / LMG 18044 / NCTC 12198 / 12198</strain>
    </source>
</reference>
<feature type="transmembrane region" description="Helical" evidence="6">
    <location>
        <begin position="56"/>
        <end position="78"/>
    </location>
</feature>
<accession>D3UFW3</accession>
<dbReference type="InterPro" id="IPR002549">
    <property type="entry name" value="AI-2E-like"/>
</dbReference>
<protein>
    <submittedName>
        <fullName evidence="7">Acid membrane antigen A</fullName>
    </submittedName>
</protein>
<feature type="transmembrane region" description="Helical" evidence="6">
    <location>
        <begin position="152"/>
        <end position="173"/>
    </location>
</feature>
<dbReference type="GO" id="GO:0016020">
    <property type="term" value="C:membrane"/>
    <property type="evidence" value="ECO:0007669"/>
    <property type="project" value="UniProtKB-SubCell"/>
</dbReference>